<feature type="compositionally biased region" description="Polar residues" evidence="1">
    <location>
        <begin position="357"/>
        <end position="367"/>
    </location>
</feature>
<protein>
    <submittedName>
        <fullName evidence="2">Uncharacterized protein</fullName>
    </submittedName>
</protein>
<dbReference type="InParanoid" id="A9URH1"/>
<sequence>MASIPALAALSSAMRRTSSDATLSFLSTLNNRQNSSESLQELDVPVLRGPGSPFGSGASLDLSRTAGLLDSFSGLDDLDLSAFDSDTDSAFVAAASAQVPLAPTTTATSAPTPAPLSADNANSILKLFQSTLAEPGFDLEMMLEAKQVDGGILPPPATTLHEASTAASASGVTFTVGDPELDQLQPLEYSDWDSSSTGLSPSQPASPVEQTQSTQQHQSMYGAPVTSAMVTGNGSFYGLLETEGDHMMPPVLRSPMVSSAFLRDMEQAPLTSSASLARSDRMDASLERLLDFDSDFDLNSLIAPARSPVVTSTATAPSATAPAPGSLRPSQTTTTLCERAMARGSGQQPSKTHEDVVSTSAATTRPMLSSKGKIKTQKEKRFTMRELDQRNEHLRRHIDETKGAVSDALRVLNQLWASGKLPGL</sequence>
<dbReference type="KEGG" id="mbr:MONBRDRAFT_36036"/>
<keyword evidence="3" id="KW-1185">Reference proteome</keyword>
<feature type="compositionally biased region" description="Low complexity" evidence="1">
    <location>
        <begin position="309"/>
        <end position="324"/>
    </location>
</feature>
<dbReference type="RefSeq" id="XP_001743208.1">
    <property type="nucleotide sequence ID" value="XM_001743156.1"/>
</dbReference>
<dbReference type="EMBL" id="CH991544">
    <property type="protein sequence ID" value="EDQ91922.1"/>
    <property type="molecule type" value="Genomic_DNA"/>
</dbReference>
<organism evidence="2 3">
    <name type="scientific">Monosiga brevicollis</name>
    <name type="common">Choanoflagellate</name>
    <dbReference type="NCBI Taxonomy" id="81824"/>
    <lineage>
        <taxon>Eukaryota</taxon>
        <taxon>Choanoflagellata</taxon>
        <taxon>Craspedida</taxon>
        <taxon>Salpingoecidae</taxon>
        <taxon>Monosiga</taxon>
    </lineage>
</organism>
<evidence type="ECO:0000313" key="2">
    <source>
        <dbReference type="EMBL" id="EDQ91922.1"/>
    </source>
</evidence>
<accession>A9URH1</accession>
<evidence type="ECO:0000313" key="3">
    <source>
        <dbReference type="Proteomes" id="UP000001357"/>
    </source>
</evidence>
<gene>
    <name evidence="2" type="ORF">MONBRDRAFT_36036</name>
</gene>
<proteinExistence type="predicted"/>
<evidence type="ECO:0000256" key="1">
    <source>
        <dbReference type="SAM" id="MobiDB-lite"/>
    </source>
</evidence>
<feature type="region of interest" description="Disordered" evidence="1">
    <location>
        <begin position="309"/>
        <end position="378"/>
    </location>
</feature>
<dbReference type="AlphaFoldDB" id="A9URH1"/>
<reference evidence="2 3" key="1">
    <citation type="journal article" date="2008" name="Nature">
        <title>The genome of the choanoflagellate Monosiga brevicollis and the origin of metazoans.</title>
        <authorList>
            <consortium name="JGI Sequencing"/>
            <person name="King N."/>
            <person name="Westbrook M.J."/>
            <person name="Young S.L."/>
            <person name="Kuo A."/>
            <person name="Abedin M."/>
            <person name="Chapman J."/>
            <person name="Fairclough S."/>
            <person name="Hellsten U."/>
            <person name="Isogai Y."/>
            <person name="Letunic I."/>
            <person name="Marr M."/>
            <person name="Pincus D."/>
            <person name="Putnam N."/>
            <person name="Rokas A."/>
            <person name="Wright K.J."/>
            <person name="Zuzow R."/>
            <person name="Dirks W."/>
            <person name="Good M."/>
            <person name="Goodstein D."/>
            <person name="Lemons D."/>
            <person name="Li W."/>
            <person name="Lyons J.B."/>
            <person name="Morris A."/>
            <person name="Nichols S."/>
            <person name="Richter D.J."/>
            <person name="Salamov A."/>
            <person name="Bork P."/>
            <person name="Lim W.A."/>
            <person name="Manning G."/>
            <person name="Miller W.T."/>
            <person name="McGinnis W."/>
            <person name="Shapiro H."/>
            <person name="Tjian R."/>
            <person name="Grigoriev I.V."/>
            <person name="Rokhsar D."/>
        </authorList>
    </citation>
    <scope>NUCLEOTIDE SEQUENCE [LARGE SCALE GENOMIC DNA]</scope>
    <source>
        <strain evidence="3">MX1 / ATCC 50154</strain>
    </source>
</reference>
<dbReference type="GeneID" id="5888568"/>
<feature type="region of interest" description="Disordered" evidence="1">
    <location>
        <begin position="190"/>
        <end position="220"/>
    </location>
</feature>
<dbReference type="Proteomes" id="UP000001357">
    <property type="component" value="Unassembled WGS sequence"/>
</dbReference>
<feature type="compositionally biased region" description="Polar residues" evidence="1">
    <location>
        <begin position="192"/>
        <end position="219"/>
    </location>
</feature>
<name>A9URH1_MONBE</name>